<dbReference type="InterPro" id="IPR001766">
    <property type="entry name" value="Fork_head_dom"/>
</dbReference>
<dbReference type="PRINTS" id="PR00053">
    <property type="entry name" value="FORKHEAD"/>
</dbReference>
<dbReference type="GO" id="GO:0005737">
    <property type="term" value="C:cytoplasm"/>
    <property type="evidence" value="ECO:0007669"/>
    <property type="project" value="UniProtKB-SubCell"/>
</dbReference>
<evidence type="ECO:0000256" key="12">
    <source>
        <dbReference type="PROSITE-ProRule" id="PRU00089"/>
    </source>
</evidence>
<keyword evidence="9" id="KW-0804">Transcription</keyword>
<dbReference type="InterPro" id="IPR030456">
    <property type="entry name" value="TF_fork_head_CS_2"/>
</dbReference>
<proteinExistence type="evidence at transcript level"/>
<name>A0A6F9DCG1_9ASCI</name>
<feature type="compositionally biased region" description="Polar residues" evidence="13">
    <location>
        <begin position="849"/>
        <end position="877"/>
    </location>
</feature>
<keyword evidence="7" id="KW-0805">Transcription regulation</keyword>
<feature type="region of interest" description="Disordered" evidence="13">
    <location>
        <begin position="847"/>
        <end position="877"/>
    </location>
</feature>
<dbReference type="PANTHER" id="PTHR45767:SF2">
    <property type="entry name" value="FORKHEAD BOX PROTEIN O"/>
    <property type="match status" value="1"/>
</dbReference>
<dbReference type="FunFam" id="1.10.10.10:FF:000032">
    <property type="entry name" value="Forkhead box protein O4"/>
    <property type="match status" value="1"/>
</dbReference>
<dbReference type="CDD" id="cd20032">
    <property type="entry name" value="FH_FOXO"/>
    <property type="match status" value="1"/>
</dbReference>
<dbReference type="EMBL" id="LR785255">
    <property type="protein sequence ID" value="CAB3246941.1"/>
    <property type="molecule type" value="mRNA"/>
</dbReference>
<feature type="region of interest" description="Disordered" evidence="13">
    <location>
        <begin position="747"/>
        <end position="813"/>
    </location>
</feature>
<keyword evidence="5" id="KW-0597">Phosphoprotein</keyword>
<dbReference type="PANTHER" id="PTHR45767">
    <property type="entry name" value="FORKHEAD BOX PROTEIN O"/>
    <property type="match status" value="1"/>
</dbReference>
<protein>
    <recommendedName>
        <fullName evidence="11">Forkhead box protein O</fullName>
    </recommendedName>
</protein>
<keyword evidence="8 12" id="KW-0238">DNA-binding</keyword>
<evidence type="ECO:0000256" key="13">
    <source>
        <dbReference type="SAM" id="MobiDB-lite"/>
    </source>
</evidence>
<evidence type="ECO:0000256" key="6">
    <source>
        <dbReference type="ARBA" id="ARBA00022604"/>
    </source>
</evidence>
<gene>
    <name evidence="15" type="primary">Foxo</name>
</gene>
<dbReference type="PROSITE" id="PS50039">
    <property type="entry name" value="FORK_HEAD_3"/>
    <property type="match status" value="1"/>
</dbReference>
<keyword evidence="10 12" id="KW-0539">Nucleus</keyword>
<feature type="compositionally biased region" description="Basic and acidic residues" evidence="13">
    <location>
        <begin position="303"/>
        <end position="319"/>
    </location>
</feature>
<sequence>MAEMPEIDPDFGPVSRPRSCTWPLNRPNIGGHKNDSQDSDIVMKLEATIEECGSQEQLMADANDLSNDRMVKQEPKQEAYVTMSPSSFPSADYSSVLLGSPSSNLVSNILQTPQNVSQTCSGVNDSTYTVSENINQVTSCGSLTQSSQLGAAGNKGINLDMTSAASSESSPAASATVVTKSKTSSRKNAWGNMSYADLITQGIESSPDKRLTLAQIYDWMVKNVPYFKDKGDSNSSAGWKNSIRHNLSLHSKFKRIQNEGTGKSSWWVINYDAKPGKPARRRTTSMDTSLAKGIKPRLKIAKQKAEQLKKEKALKHDGSWTKSPNADPSQDYEHLNKSFTSEFRNRTSSNASSIGGRISPTHSGFLTQDLEADGPPPLSPLSSSYTPSSKFDLFGGSRGDTFSLVDNLDHPDLLDSIAGIEMLDPSSPMTQCQSNQMSAANNDRTNIYLNTPSNIATSQVNSTSTINKAVLSSPNLASLLQGTSTSSIKSLTLNTPPLKQNVDLGGPVQRDRAHTMPLRRQPKYDLSDSMQKPLQQSLESLSQETLLSPYKASEASLSASPHNVYNSMALYPQYGELQSRTPDSNVQGNDRARLPSSTNETKTLYELLGTQANSGIKPHCLQHNGSRMSQNIQQANNFSSQMPQQPQQLVMDNHSMSLQDYGQHYPKQNAMLGMPRQESTAQQQQLDDSNLSNMNERKFPSDINIDNQDFFDPGEPLELDQMLQEMVPELAMNLGYPFQQDSGVVSGMDLDSTMDTNVPGKTTDTSEQSYSYNSQVGLGNMDGMQQQLQQQYHHQQQQQQQQQPPPQYNAQHPMFAEMNPYCGNGPNILMDAHPNGGVVMGSGTGNVGMQGNQFSQQFTQPHPNLRQQSSVGSLYRM</sequence>
<evidence type="ECO:0000256" key="8">
    <source>
        <dbReference type="ARBA" id="ARBA00023125"/>
    </source>
</evidence>
<evidence type="ECO:0000256" key="11">
    <source>
        <dbReference type="ARBA" id="ARBA00039893"/>
    </source>
</evidence>
<keyword evidence="6" id="KW-0341">Growth regulation</keyword>
<evidence type="ECO:0000256" key="7">
    <source>
        <dbReference type="ARBA" id="ARBA00023015"/>
    </source>
</evidence>
<dbReference type="InterPro" id="IPR036390">
    <property type="entry name" value="WH_DNA-bd_sf"/>
</dbReference>
<dbReference type="GO" id="GO:0000978">
    <property type="term" value="F:RNA polymerase II cis-regulatory region sequence-specific DNA binding"/>
    <property type="evidence" value="ECO:0007669"/>
    <property type="project" value="TreeGrafter"/>
</dbReference>
<dbReference type="GO" id="GO:0000981">
    <property type="term" value="F:DNA-binding transcription factor activity, RNA polymerase II-specific"/>
    <property type="evidence" value="ECO:0007669"/>
    <property type="project" value="TreeGrafter"/>
</dbReference>
<evidence type="ECO:0000256" key="9">
    <source>
        <dbReference type="ARBA" id="ARBA00023163"/>
    </source>
</evidence>
<feature type="compositionally biased region" description="Low complexity" evidence="13">
    <location>
        <begin position="785"/>
        <end position="802"/>
    </location>
</feature>
<dbReference type="InterPro" id="IPR036388">
    <property type="entry name" value="WH-like_DNA-bd_sf"/>
</dbReference>
<comment type="subcellular location">
    <subcellularLocation>
        <location evidence="2">Cytoplasm</location>
    </subcellularLocation>
    <subcellularLocation>
        <location evidence="1 12">Nucleus</location>
    </subcellularLocation>
</comment>
<dbReference type="SUPFAM" id="SSF46785">
    <property type="entry name" value="Winged helix' DNA-binding domain"/>
    <property type="match status" value="1"/>
</dbReference>
<keyword evidence="4" id="KW-0963">Cytoplasm</keyword>
<dbReference type="PROSITE" id="PS00658">
    <property type="entry name" value="FORK_HEAD_2"/>
    <property type="match status" value="1"/>
</dbReference>
<feature type="domain" description="Fork-head" evidence="14">
    <location>
        <begin position="190"/>
        <end position="283"/>
    </location>
</feature>
<reference evidence="15" key="1">
    <citation type="submission" date="2020-04" db="EMBL/GenBank/DDBJ databases">
        <authorList>
            <person name="Neveu A P."/>
        </authorList>
    </citation>
    <scope>NUCLEOTIDE SEQUENCE</scope>
    <source>
        <tissue evidence="15">Whole embryo</tissue>
    </source>
</reference>
<evidence type="ECO:0000256" key="4">
    <source>
        <dbReference type="ARBA" id="ARBA00022490"/>
    </source>
</evidence>
<evidence type="ECO:0000256" key="2">
    <source>
        <dbReference type="ARBA" id="ARBA00004496"/>
    </source>
</evidence>
<evidence type="ECO:0000259" key="14">
    <source>
        <dbReference type="PROSITE" id="PS50039"/>
    </source>
</evidence>
<feature type="region of interest" description="Disordered" evidence="13">
    <location>
        <begin position="302"/>
        <end position="385"/>
    </location>
</feature>
<dbReference type="Gene3D" id="1.10.10.10">
    <property type="entry name" value="Winged helix-like DNA-binding domain superfamily/Winged helix DNA-binding domain"/>
    <property type="match status" value="1"/>
</dbReference>
<accession>A0A6F9DCG1</accession>
<organism evidence="15">
    <name type="scientific">Phallusia mammillata</name>
    <dbReference type="NCBI Taxonomy" id="59560"/>
    <lineage>
        <taxon>Eukaryota</taxon>
        <taxon>Metazoa</taxon>
        <taxon>Chordata</taxon>
        <taxon>Tunicata</taxon>
        <taxon>Ascidiacea</taxon>
        <taxon>Phlebobranchia</taxon>
        <taxon>Ascidiidae</taxon>
        <taxon>Phallusia</taxon>
    </lineage>
</organism>
<dbReference type="SMART" id="SM00339">
    <property type="entry name" value="FH"/>
    <property type="match status" value="1"/>
</dbReference>
<dbReference type="Pfam" id="PF00250">
    <property type="entry name" value="Forkhead"/>
    <property type="match status" value="1"/>
</dbReference>
<evidence type="ECO:0000256" key="1">
    <source>
        <dbReference type="ARBA" id="ARBA00004123"/>
    </source>
</evidence>
<feature type="DNA-binding region" description="Fork-head" evidence="12">
    <location>
        <begin position="190"/>
        <end position="283"/>
    </location>
</feature>
<dbReference type="AlphaFoldDB" id="A0A6F9DCG1"/>
<evidence type="ECO:0000256" key="10">
    <source>
        <dbReference type="ARBA" id="ARBA00023242"/>
    </source>
</evidence>
<dbReference type="GO" id="GO:0005634">
    <property type="term" value="C:nucleus"/>
    <property type="evidence" value="ECO:0007669"/>
    <property type="project" value="UniProtKB-SubCell"/>
</dbReference>
<evidence type="ECO:0000256" key="3">
    <source>
        <dbReference type="ARBA" id="ARBA00022473"/>
    </source>
</evidence>
<feature type="compositionally biased region" description="Polar residues" evidence="13">
    <location>
        <begin position="753"/>
        <end position="777"/>
    </location>
</feature>
<evidence type="ECO:0000313" key="15">
    <source>
        <dbReference type="EMBL" id="CAB3246941.1"/>
    </source>
</evidence>
<feature type="region of interest" description="Disordered" evidence="13">
    <location>
        <begin position="498"/>
        <end position="533"/>
    </location>
</feature>
<evidence type="ECO:0000256" key="5">
    <source>
        <dbReference type="ARBA" id="ARBA00022553"/>
    </source>
</evidence>
<feature type="compositionally biased region" description="Polar residues" evidence="13">
    <location>
        <begin position="337"/>
        <end position="353"/>
    </location>
</feature>
<keyword evidence="3" id="KW-0217">Developmental protein</keyword>